<name>A0ABV7W9P0_9BURK</name>
<dbReference type="PANTHER" id="PTHR18964:SF149">
    <property type="entry name" value="BIFUNCTIONAL UDP-N-ACETYLGLUCOSAMINE 2-EPIMERASE_N-ACETYLMANNOSAMINE KINASE"/>
    <property type="match status" value="1"/>
</dbReference>
<sequence>MKTTGDQQLVKRINRSVLLRLLRRRSGLSRAQLAQESGLTKSTVSLLVRELIDEGWVTETGLATAQGLGRPSTPLRLDGSRRAMIGVEIAVESLRVVGVSLTGEVLWSAEEPLTDRDPGAVCRQAAQLVVRAHAELAARPVLVSGVGIGLPGAFDEASGTVRFAPNLGWRNVAFLPLITRALAEAGCPPVAVHVQNEADTAALSEYEFSDGDAMDSLIFVTCGVGVGAGIVLNDRLFTGLQGMAGEIGHSILQIDGPACSCGRRGCAETFFGARALGQLPDPARGGVYLGVVLQNLWTTFNPGALVVGGSSCEQHPGIVRTARDTLDAYATSAGVPPPPVRPARYGLLASAVGAAALVLHHELRPMHAPVVNQLPDAAPAPEPAAQPLVH</sequence>
<organism evidence="3 4">
    <name type="scientific">Hydrogenophaga luteola</name>
    <dbReference type="NCBI Taxonomy" id="1591122"/>
    <lineage>
        <taxon>Bacteria</taxon>
        <taxon>Pseudomonadati</taxon>
        <taxon>Pseudomonadota</taxon>
        <taxon>Betaproteobacteria</taxon>
        <taxon>Burkholderiales</taxon>
        <taxon>Comamonadaceae</taxon>
        <taxon>Hydrogenophaga</taxon>
    </lineage>
</organism>
<dbReference type="SUPFAM" id="SSF53067">
    <property type="entry name" value="Actin-like ATPase domain"/>
    <property type="match status" value="1"/>
</dbReference>
<dbReference type="SUPFAM" id="SSF46785">
    <property type="entry name" value="Winged helix' DNA-binding domain"/>
    <property type="match status" value="1"/>
</dbReference>
<comment type="similarity">
    <text evidence="1">Belongs to the ROK (NagC/XylR) family.</text>
</comment>
<feature type="domain" description="HTH cro/C1-type" evidence="2">
    <location>
        <begin position="19"/>
        <end position="45"/>
    </location>
</feature>
<dbReference type="PROSITE" id="PS50943">
    <property type="entry name" value="HTH_CROC1"/>
    <property type="match status" value="1"/>
</dbReference>
<evidence type="ECO:0000256" key="1">
    <source>
        <dbReference type="ARBA" id="ARBA00006479"/>
    </source>
</evidence>
<comment type="caution">
    <text evidence="3">The sequence shown here is derived from an EMBL/GenBank/DDBJ whole genome shotgun (WGS) entry which is preliminary data.</text>
</comment>
<proteinExistence type="inferred from homology"/>
<reference evidence="4" key="1">
    <citation type="journal article" date="2019" name="Int. J. Syst. Evol. Microbiol.">
        <title>The Global Catalogue of Microorganisms (GCM) 10K type strain sequencing project: providing services to taxonomists for standard genome sequencing and annotation.</title>
        <authorList>
            <consortium name="The Broad Institute Genomics Platform"/>
            <consortium name="The Broad Institute Genome Sequencing Center for Infectious Disease"/>
            <person name="Wu L."/>
            <person name="Ma J."/>
        </authorList>
    </citation>
    <scope>NUCLEOTIDE SEQUENCE [LARGE SCALE GENOMIC DNA]</scope>
    <source>
        <strain evidence="4">KCTC 42501</strain>
    </source>
</reference>
<evidence type="ECO:0000313" key="4">
    <source>
        <dbReference type="Proteomes" id="UP001595729"/>
    </source>
</evidence>
<dbReference type="RefSeq" id="WP_382179517.1">
    <property type="nucleotide sequence ID" value="NZ_JBHRXX010000010.1"/>
</dbReference>
<dbReference type="InterPro" id="IPR036388">
    <property type="entry name" value="WH-like_DNA-bd_sf"/>
</dbReference>
<keyword evidence="4" id="KW-1185">Reference proteome</keyword>
<dbReference type="InterPro" id="IPR043129">
    <property type="entry name" value="ATPase_NBD"/>
</dbReference>
<dbReference type="Gene3D" id="1.10.10.10">
    <property type="entry name" value="Winged helix-like DNA-binding domain superfamily/Winged helix DNA-binding domain"/>
    <property type="match status" value="1"/>
</dbReference>
<dbReference type="Pfam" id="PF13412">
    <property type="entry name" value="HTH_24"/>
    <property type="match status" value="1"/>
</dbReference>
<accession>A0ABV7W9P0</accession>
<dbReference type="Pfam" id="PF00480">
    <property type="entry name" value="ROK"/>
    <property type="match status" value="1"/>
</dbReference>
<dbReference type="InterPro" id="IPR036390">
    <property type="entry name" value="WH_DNA-bd_sf"/>
</dbReference>
<evidence type="ECO:0000313" key="3">
    <source>
        <dbReference type="EMBL" id="MFC3686534.1"/>
    </source>
</evidence>
<dbReference type="InterPro" id="IPR001387">
    <property type="entry name" value="Cro/C1-type_HTH"/>
</dbReference>
<dbReference type="PANTHER" id="PTHR18964">
    <property type="entry name" value="ROK (REPRESSOR, ORF, KINASE) FAMILY"/>
    <property type="match status" value="1"/>
</dbReference>
<gene>
    <name evidence="3" type="ORF">ACFOPI_23275</name>
</gene>
<protein>
    <submittedName>
        <fullName evidence="3">ROK family protein</fullName>
    </submittedName>
</protein>
<dbReference type="InterPro" id="IPR000600">
    <property type="entry name" value="ROK"/>
</dbReference>
<evidence type="ECO:0000259" key="2">
    <source>
        <dbReference type="PROSITE" id="PS50943"/>
    </source>
</evidence>
<dbReference type="Proteomes" id="UP001595729">
    <property type="component" value="Unassembled WGS sequence"/>
</dbReference>
<dbReference type="EMBL" id="JBHRXX010000010">
    <property type="protein sequence ID" value="MFC3686534.1"/>
    <property type="molecule type" value="Genomic_DNA"/>
</dbReference>
<dbReference type="Gene3D" id="3.30.420.40">
    <property type="match status" value="3"/>
</dbReference>